<dbReference type="AlphaFoldDB" id="A4A0U5"/>
<dbReference type="Gene3D" id="2.30.36.100">
    <property type="match status" value="1"/>
</dbReference>
<dbReference type="InterPro" id="IPR003806">
    <property type="entry name" value="ATP-grasp_PylC-type"/>
</dbReference>
<organism evidence="3 4">
    <name type="scientific">Blastopirellula marina DSM 3645</name>
    <dbReference type="NCBI Taxonomy" id="314230"/>
    <lineage>
        <taxon>Bacteria</taxon>
        <taxon>Pseudomonadati</taxon>
        <taxon>Planctomycetota</taxon>
        <taxon>Planctomycetia</taxon>
        <taxon>Pirellulales</taxon>
        <taxon>Pirellulaceae</taxon>
        <taxon>Blastopirellula</taxon>
    </lineage>
</organism>
<dbReference type="InterPro" id="IPR040803">
    <property type="entry name" value="MfnD_preATP-grasp"/>
</dbReference>
<keyword evidence="1" id="KW-0067">ATP-binding</keyword>
<dbReference type="Proteomes" id="UP000004358">
    <property type="component" value="Unassembled WGS sequence"/>
</dbReference>
<dbReference type="Pfam" id="PF02655">
    <property type="entry name" value="ATP-grasp_3"/>
    <property type="match status" value="1"/>
</dbReference>
<evidence type="ECO:0000313" key="4">
    <source>
        <dbReference type="Proteomes" id="UP000004358"/>
    </source>
</evidence>
<dbReference type="GO" id="GO:0046872">
    <property type="term" value="F:metal ion binding"/>
    <property type="evidence" value="ECO:0007669"/>
    <property type="project" value="InterPro"/>
</dbReference>
<reference evidence="3 4" key="1">
    <citation type="submission" date="2006-02" db="EMBL/GenBank/DDBJ databases">
        <authorList>
            <person name="Amann R."/>
            <person name="Ferriera S."/>
            <person name="Johnson J."/>
            <person name="Kravitz S."/>
            <person name="Halpern A."/>
            <person name="Remington K."/>
            <person name="Beeson K."/>
            <person name="Tran B."/>
            <person name="Rogers Y.-H."/>
            <person name="Friedman R."/>
            <person name="Venter J.C."/>
        </authorList>
    </citation>
    <scope>NUCLEOTIDE SEQUENCE [LARGE SCALE GENOMIC DNA]</scope>
    <source>
        <strain evidence="3 4">DSM 3645</strain>
    </source>
</reference>
<name>A4A0U5_9BACT</name>
<feature type="domain" description="ATP-grasp" evidence="2">
    <location>
        <begin position="106"/>
        <end position="281"/>
    </location>
</feature>
<comment type="caution">
    <text evidence="3">The sequence shown here is derived from an EMBL/GenBank/DDBJ whole genome shotgun (WGS) entry which is preliminary data.</text>
</comment>
<dbReference type="PIRSF" id="PIRSF016766">
    <property type="entry name" value="UCP016766_ATPgrasp"/>
    <property type="match status" value="1"/>
</dbReference>
<dbReference type="eggNOG" id="COG1821">
    <property type="taxonomic scope" value="Bacteria"/>
</dbReference>
<evidence type="ECO:0000259" key="2">
    <source>
        <dbReference type="PROSITE" id="PS50975"/>
    </source>
</evidence>
<dbReference type="InterPro" id="IPR024710">
    <property type="entry name" value="MfnD"/>
</dbReference>
<dbReference type="Gene3D" id="3.30.470.20">
    <property type="entry name" value="ATP-grasp fold, B domain"/>
    <property type="match status" value="1"/>
</dbReference>
<evidence type="ECO:0000256" key="1">
    <source>
        <dbReference type="PROSITE-ProRule" id="PRU00409"/>
    </source>
</evidence>
<protein>
    <recommendedName>
        <fullName evidence="2">ATP-grasp domain-containing protein</fullName>
    </recommendedName>
</protein>
<dbReference type="Pfam" id="PF18301">
    <property type="entry name" value="preATP-grasp_3"/>
    <property type="match status" value="1"/>
</dbReference>
<sequence>MAEGTLMRSAVVDGLLEASVAVSLLRDPRLVAAAMPACEELVVTSAAKERTAFEAACERADAVLVIAPEFDSLLIERVRWAEAGAARLISPGSDSVAIAGDKWKTYQSWLRAGVPTPPTWLAKDFTRADDGERYVCKPRDGAGSQDIDFLESAEKLAERPGAIVQTFCDGLPVSAGVLSDGNQFVLLPPAIQLIDSCNGFQYRGGSWSLSEELKSRAQALARRCAAGLPPFRGYIGVDMILNAKDGGDFAIEINPRLTTSYFGLRQLCRGNLSAAMLSFALGEPIEIEFSSEAYQFKL</sequence>
<keyword evidence="1" id="KW-0547">Nucleotide-binding</keyword>
<dbReference type="PROSITE" id="PS50975">
    <property type="entry name" value="ATP_GRASP"/>
    <property type="match status" value="1"/>
</dbReference>
<dbReference type="STRING" id="314230.DSM3645_24792"/>
<accession>A4A0U5</accession>
<evidence type="ECO:0000313" key="3">
    <source>
        <dbReference type="EMBL" id="EAQ77602.1"/>
    </source>
</evidence>
<dbReference type="HOGENOM" id="CLU_059501_0_0_0"/>
<dbReference type="Gene3D" id="3.40.50.11770">
    <property type="match status" value="1"/>
</dbReference>
<dbReference type="SUPFAM" id="SSF56059">
    <property type="entry name" value="Glutathione synthetase ATP-binding domain-like"/>
    <property type="match status" value="1"/>
</dbReference>
<gene>
    <name evidence="3" type="ORF">DSM3645_24792</name>
</gene>
<dbReference type="EMBL" id="AANZ01000030">
    <property type="protein sequence ID" value="EAQ77602.1"/>
    <property type="molecule type" value="Genomic_DNA"/>
</dbReference>
<proteinExistence type="predicted"/>
<dbReference type="GO" id="GO:0005524">
    <property type="term" value="F:ATP binding"/>
    <property type="evidence" value="ECO:0007669"/>
    <property type="project" value="UniProtKB-UniRule"/>
</dbReference>
<dbReference type="InterPro" id="IPR011761">
    <property type="entry name" value="ATP-grasp"/>
</dbReference>